<keyword evidence="5 8" id="KW-0378">Hydrolase</keyword>
<gene>
    <name evidence="8" type="primary">vapC</name>
    <name evidence="10" type="ORF">ACFSGJ_06420</name>
</gene>
<keyword evidence="4 8" id="KW-0479">Metal-binding</keyword>
<organism evidence="10 11">
    <name type="scientific">Halodurantibacterium flavum</name>
    <dbReference type="NCBI Taxonomy" id="1382802"/>
    <lineage>
        <taxon>Bacteria</taxon>
        <taxon>Pseudomonadati</taxon>
        <taxon>Pseudomonadota</taxon>
        <taxon>Alphaproteobacteria</taxon>
        <taxon>Rhodobacterales</taxon>
        <taxon>Paracoccaceae</taxon>
        <taxon>Halodurantibacterium</taxon>
    </lineage>
</organism>
<dbReference type="RefSeq" id="WP_390260168.1">
    <property type="nucleotide sequence ID" value="NZ_JBHUGH010000004.1"/>
</dbReference>
<evidence type="ECO:0000259" key="9">
    <source>
        <dbReference type="Pfam" id="PF01850"/>
    </source>
</evidence>
<accession>A0ABW4S2K3</accession>
<dbReference type="Pfam" id="PF01850">
    <property type="entry name" value="PIN"/>
    <property type="match status" value="1"/>
</dbReference>
<proteinExistence type="inferred from homology"/>
<dbReference type="InterPro" id="IPR022907">
    <property type="entry name" value="VapC_family"/>
</dbReference>
<dbReference type="InterPro" id="IPR050556">
    <property type="entry name" value="Type_II_TA_system_RNase"/>
</dbReference>
<evidence type="ECO:0000256" key="1">
    <source>
        <dbReference type="ARBA" id="ARBA00001946"/>
    </source>
</evidence>
<dbReference type="HAMAP" id="MF_00265">
    <property type="entry name" value="VapC_Nob1"/>
    <property type="match status" value="1"/>
</dbReference>
<comment type="caution">
    <text evidence="10">The sequence shown here is derived from an EMBL/GenBank/DDBJ whole genome shotgun (WGS) entry which is preliminary data.</text>
</comment>
<keyword evidence="3 8" id="KW-0540">Nuclease</keyword>
<dbReference type="Gene3D" id="3.40.50.1010">
    <property type="entry name" value="5'-nuclease"/>
    <property type="match status" value="1"/>
</dbReference>
<evidence type="ECO:0000256" key="6">
    <source>
        <dbReference type="ARBA" id="ARBA00022842"/>
    </source>
</evidence>
<evidence type="ECO:0000256" key="5">
    <source>
        <dbReference type="ARBA" id="ARBA00022801"/>
    </source>
</evidence>
<dbReference type="EMBL" id="JBHUGH010000004">
    <property type="protein sequence ID" value="MFD1911849.1"/>
    <property type="molecule type" value="Genomic_DNA"/>
</dbReference>
<feature type="domain" description="PIN" evidence="9">
    <location>
        <begin position="5"/>
        <end position="126"/>
    </location>
</feature>
<dbReference type="SUPFAM" id="SSF88723">
    <property type="entry name" value="PIN domain-like"/>
    <property type="match status" value="1"/>
</dbReference>
<evidence type="ECO:0000256" key="4">
    <source>
        <dbReference type="ARBA" id="ARBA00022723"/>
    </source>
</evidence>
<dbReference type="CDD" id="cd18745">
    <property type="entry name" value="PIN_VapC4-5_FitB-like"/>
    <property type="match status" value="1"/>
</dbReference>
<comment type="function">
    <text evidence="8">Toxic component of a toxin-antitoxin (TA) system. An RNase.</text>
</comment>
<protein>
    <recommendedName>
        <fullName evidence="8">Ribonuclease VapC</fullName>
        <shortName evidence="8">RNase VapC</shortName>
        <ecNumber evidence="8">3.1.-.-</ecNumber>
    </recommendedName>
    <alternativeName>
        <fullName evidence="8">Toxin VapC</fullName>
    </alternativeName>
</protein>
<evidence type="ECO:0000256" key="8">
    <source>
        <dbReference type="HAMAP-Rule" id="MF_00265"/>
    </source>
</evidence>
<evidence type="ECO:0000256" key="2">
    <source>
        <dbReference type="ARBA" id="ARBA00022649"/>
    </source>
</evidence>
<evidence type="ECO:0000256" key="3">
    <source>
        <dbReference type="ARBA" id="ARBA00022722"/>
    </source>
</evidence>
<sequence length="135" mass="15010">MTTTLLDTNAVIALVTRRSERLLHRVNSKEPGSLAVSSIVAHELWYGAYKSQKVAFNLETLRLLFADLPILDFDREDARVAGEIRAELKRQGTPIGPYDVLIAGQAKARDMTLVTNNTGEFARIAGLRLEDWTQG</sequence>
<evidence type="ECO:0000313" key="10">
    <source>
        <dbReference type="EMBL" id="MFD1911849.1"/>
    </source>
</evidence>
<keyword evidence="6 8" id="KW-0460">Magnesium</keyword>
<keyword evidence="11" id="KW-1185">Reference proteome</keyword>
<dbReference type="EC" id="3.1.-.-" evidence="8"/>
<keyword evidence="2 8" id="KW-1277">Toxin-antitoxin system</keyword>
<keyword evidence="8" id="KW-0800">Toxin</keyword>
<feature type="binding site" evidence="8">
    <location>
        <position position="7"/>
    </location>
    <ligand>
        <name>Mg(2+)</name>
        <dbReference type="ChEBI" id="CHEBI:18420"/>
    </ligand>
</feature>
<feature type="binding site" evidence="8">
    <location>
        <position position="99"/>
    </location>
    <ligand>
        <name>Mg(2+)</name>
        <dbReference type="ChEBI" id="CHEBI:18420"/>
    </ligand>
</feature>
<reference evidence="11" key="1">
    <citation type="journal article" date="2019" name="Int. J. Syst. Evol. Microbiol.">
        <title>The Global Catalogue of Microorganisms (GCM) 10K type strain sequencing project: providing services to taxonomists for standard genome sequencing and annotation.</title>
        <authorList>
            <consortium name="The Broad Institute Genomics Platform"/>
            <consortium name="The Broad Institute Genome Sequencing Center for Infectious Disease"/>
            <person name="Wu L."/>
            <person name="Ma J."/>
        </authorList>
    </citation>
    <scope>NUCLEOTIDE SEQUENCE [LARGE SCALE GENOMIC DNA]</scope>
    <source>
        <strain evidence="11">CGMCC 4.7242</strain>
    </source>
</reference>
<dbReference type="PANTHER" id="PTHR33653">
    <property type="entry name" value="RIBONUCLEASE VAPC2"/>
    <property type="match status" value="1"/>
</dbReference>
<dbReference type="Proteomes" id="UP001597353">
    <property type="component" value="Unassembled WGS sequence"/>
</dbReference>
<evidence type="ECO:0000256" key="7">
    <source>
        <dbReference type="ARBA" id="ARBA00038093"/>
    </source>
</evidence>
<dbReference type="PANTHER" id="PTHR33653:SF1">
    <property type="entry name" value="RIBONUCLEASE VAPC2"/>
    <property type="match status" value="1"/>
</dbReference>
<comment type="cofactor">
    <cofactor evidence="1 8">
        <name>Mg(2+)</name>
        <dbReference type="ChEBI" id="CHEBI:18420"/>
    </cofactor>
</comment>
<dbReference type="InterPro" id="IPR029060">
    <property type="entry name" value="PIN-like_dom_sf"/>
</dbReference>
<name>A0ABW4S2K3_9RHOB</name>
<comment type="similarity">
    <text evidence="7 8">Belongs to the PINc/VapC protein family.</text>
</comment>
<evidence type="ECO:0000313" key="11">
    <source>
        <dbReference type="Proteomes" id="UP001597353"/>
    </source>
</evidence>
<dbReference type="InterPro" id="IPR002716">
    <property type="entry name" value="PIN_dom"/>
</dbReference>